<gene>
    <name evidence="1" type="ORF">NQ176_g1120</name>
</gene>
<keyword evidence="2" id="KW-1185">Reference proteome</keyword>
<reference evidence="1" key="1">
    <citation type="submission" date="2022-08" db="EMBL/GenBank/DDBJ databases">
        <title>Genome Sequence of Lecanicillium fungicola.</title>
        <authorList>
            <person name="Buettner E."/>
        </authorList>
    </citation>
    <scope>NUCLEOTIDE SEQUENCE</scope>
    <source>
        <strain evidence="1">Babe33</strain>
    </source>
</reference>
<organism evidence="1 2">
    <name type="scientific">Zarea fungicola</name>
    <dbReference type="NCBI Taxonomy" id="93591"/>
    <lineage>
        <taxon>Eukaryota</taxon>
        <taxon>Fungi</taxon>
        <taxon>Dikarya</taxon>
        <taxon>Ascomycota</taxon>
        <taxon>Pezizomycotina</taxon>
        <taxon>Sordariomycetes</taxon>
        <taxon>Hypocreomycetidae</taxon>
        <taxon>Hypocreales</taxon>
        <taxon>Cordycipitaceae</taxon>
        <taxon>Zarea</taxon>
    </lineage>
</organism>
<accession>A0ACC1NW89</accession>
<protein>
    <submittedName>
        <fullName evidence="1">Uncharacterized protein</fullName>
    </submittedName>
</protein>
<evidence type="ECO:0000313" key="2">
    <source>
        <dbReference type="Proteomes" id="UP001143910"/>
    </source>
</evidence>
<dbReference type="EMBL" id="JANJQO010000055">
    <property type="protein sequence ID" value="KAJ2982836.1"/>
    <property type="molecule type" value="Genomic_DNA"/>
</dbReference>
<dbReference type="Proteomes" id="UP001143910">
    <property type="component" value="Unassembled WGS sequence"/>
</dbReference>
<comment type="caution">
    <text evidence="1">The sequence shown here is derived from an EMBL/GenBank/DDBJ whole genome shotgun (WGS) entry which is preliminary data.</text>
</comment>
<sequence length="613" mass="67894">MEIMSSTNKLTAEALLAAPRRGEAVPNASGKLALYTLSTHEFGNKTLREVRIMNIDTGHSCQLLNDEMVHDVTWIPGAGDDILYLRSGGESRKGRTEIVIASGAQVSKEHYIIADINAPIEDLKLKALDDASVAFVVTGLVGKDGSLFNEKAVEKKSTGRIFDTPRVALWNELHKAERYSLWYTKLVISDDGKWTLAGDLINLIDEKNLEIAGKYNAGNARDAFDISRNGVAFAGDDLAARKPHEIMRSRPYYVGIGSFTQAPTQKPQPISMPSGIKPGSGFNIRVSPDASMIGFLYTEDGSVHNERLYLTTVFSLDAFDGLSSIGIDKIHYDPPSSFEFAGSSNHLILQTSQCGRDVLTHLTLREGATPRTFFKGGSVSGFHPLQDGAWNQWNAAAWAEQGYIVILPNITGSTSFGYEFANRIQGQYGGRPSTDILKLVEYLQNIPYLDQDKAILAAASYGSYLVSWLFGDDIINKFCCAIWHDGIYGIPSTNMQIDLIIDDGIFQGSIYPWIDHGALDKWNPARPDRVCKWKNAPPTLIIHSQKDYRCPFADGIATMHALQGHGVPTRFLTFSDEGHWVLNPENSLVWHLTVWDWMARCVGGEIKRGDREW</sequence>
<proteinExistence type="predicted"/>
<name>A0ACC1NW89_9HYPO</name>
<evidence type="ECO:0000313" key="1">
    <source>
        <dbReference type="EMBL" id="KAJ2982836.1"/>
    </source>
</evidence>